<name>A0A2A5WG82_9GAMM</name>
<sequence>MKNVSLDVWIQLLGMTGIIASLIFVGLEMRQTQRIAIAGQQQARASANMDTLNAFIESGFDHQAIVWDVNFDYDLSGPEIIYRNNLHNAWHMYENDFYSYTQGLMDGSTWSAKLAGIERIYNICLGREIYNSRAPIFSEDFREVIQALPDNCTN</sequence>
<evidence type="ECO:0008006" key="4">
    <source>
        <dbReference type="Google" id="ProtNLM"/>
    </source>
</evidence>
<evidence type="ECO:0000256" key="1">
    <source>
        <dbReference type="SAM" id="Phobius"/>
    </source>
</evidence>
<dbReference type="Proteomes" id="UP000219329">
    <property type="component" value="Unassembled WGS sequence"/>
</dbReference>
<evidence type="ECO:0000313" key="3">
    <source>
        <dbReference type="Proteomes" id="UP000219329"/>
    </source>
</evidence>
<organism evidence="2 3">
    <name type="scientific">OM182 bacterium MED-G28</name>
    <dbReference type="NCBI Taxonomy" id="1986256"/>
    <lineage>
        <taxon>Bacteria</taxon>
        <taxon>Pseudomonadati</taxon>
        <taxon>Pseudomonadota</taxon>
        <taxon>Gammaproteobacteria</taxon>
        <taxon>OMG group</taxon>
        <taxon>OM182 clade</taxon>
    </lineage>
</organism>
<keyword evidence="1" id="KW-0812">Transmembrane</keyword>
<dbReference type="EMBL" id="NTJZ01000001">
    <property type="protein sequence ID" value="PDH35264.1"/>
    <property type="molecule type" value="Genomic_DNA"/>
</dbReference>
<gene>
    <name evidence="2" type="ORF">CNF02_00645</name>
</gene>
<keyword evidence="1" id="KW-0472">Membrane</keyword>
<accession>A0A2A5WG82</accession>
<proteinExistence type="predicted"/>
<protein>
    <recommendedName>
        <fullName evidence="4">DUF4760 domain-containing protein</fullName>
    </recommendedName>
</protein>
<reference evidence="2 3" key="1">
    <citation type="submission" date="2017-08" db="EMBL/GenBank/DDBJ databases">
        <title>Fine stratification of microbial communities through a metagenomic profile of the photic zone.</title>
        <authorList>
            <person name="Haro-Moreno J.M."/>
            <person name="Lopez-Perez M."/>
            <person name="De La Torre J."/>
            <person name="Picazo A."/>
            <person name="Camacho A."/>
            <person name="Rodriguez-Valera F."/>
        </authorList>
    </citation>
    <scope>NUCLEOTIDE SEQUENCE [LARGE SCALE GENOMIC DNA]</scope>
    <source>
        <strain evidence="2">MED-G28</strain>
    </source>
</reference>
<evidence type="ECO:0000313" key="2">
    <source>
        <dbReference type="EMBL" id="PDH35264.1"/>
    </source>
</evidence>
<comment type="caution">
    <text evidence="2">The sequence shown here is derived from an EMBL/GenBank/DDBJ whole genome shotgun (WGS) entry which is preliminary data.</text>
</comment>
<dbReference type="AlphaFoldDB" id="A0A2A5WG82"/>
<feature type="transmembrane region" description="Helical" evidence="1">
    <location>
        <begin position="6"/>
        <end position="27"/>
    </location>
</feature>
<keyword evidence="1" id="KW-1133">Transmembrane helix</keyword>